<feature type="chain" id="PRO_5016620151" description="DUF8094 domain-containing protein" evidence="2">
    <location>
        <begin position="25"/>
        <end position="341"/>
    </location>
</feature>
<name>A0A366K9D1_9BIFI</name>
<reference evidence="4 5" key="1">
    <citation type="submission" date="2017-10" db="EMBL/GenBank/DDBJ databases">
        <title>Bifidobacterium xylocopum sp. nov. and Bifidobacterium aemilianum sp. nov., from the carpenter bee (Xylocopa violacea) digestive tract.</title>
        <authorList>
            <person name="Alberoni D."/>
            <person name="Baffoni L."/>
            <person name="Di Gioia D."/>
            <person name="Gaggia F."/>
            <person name="Biavati B."/>
        </authorList>
    </citation>
    <scope>NUCLEOTIDE SEQUENCE [LARGE SCALE GENOMIC DNA]</scope>
    <source>
        <strain evidence="4 5">XV10</strain>
    </source>
</reference>
<dbReference type="AlphaFoldDB" id="A0A366K9D1"/>
<gene>
    <name evidence="4" type="ORF">CRD60_05340</name>
</gene>
<feature type="signal peptide" evidence="2">
    <location>
        <begin position="1"/>
        <end position="24"/>
    </location>
</feature>
<proteinExistence type="predicted"/>
<feature type="domain" description="DUF8094" evidence="3">
    <location>
        <begin position="49"/>
        <end position="329"/>
    </location>
</feature>
<evidence type="ECO:0000313" key="4">
    <source>
        <dbReference type="EMBL" id="RBP97733.1"/>
    </source>
</evidence>
<comment type="caution">
    <text evidence="4">The sequence shown here is derived from an EMBL/GenBank/DDBJ whole genome shotgun (WGS) entry which is preliminary data.</text>
</comment>
<dbReference type="PROSITE" id="PS51257">
    <property type="entry name" value="PROKAR_LIPOPROTEIN"/>
    <property type="match status" value="1"/>
</dbReference>
<keyword evidence="2" id="KW-0732">Signal</keyword>
<dbReference type="Proteomes" id="UP000252530">
    <property type="component" value="Unassembled WGS sequence"/>
</dbReference>
<feature type="region of interest" description="Disordered" evidence="1">
    <location>
        <begin position="30"/>
        <end position="53"/>
    </location>
</feature>
<dbReference type="InterPro" id="IPR058407">
    <property type="entry name" value="DUF8094"/>
</dbReference>
<dbReference type="EMBL" id="PDCG01000004">
    <property type="protein sequence ID" value="RBP97733.1"/>
    <property type="molecule type" value="Genomic_DNA"/>
</dbReference>
<evidence type="ECO:0000259" key="3">
    <source>
        <dbReference type="Pfam" id="PF26366"/>
    </source>
</evidence>
<sequence>MGKARGFTRMVASALTVLAAISLAACEGQVPKPDMTNDEASTGQVKEQPDLTEAQEKRIRTGILETLDKANEAKDPSGLAGRVTGPALDVRTSELNIAKATDKLDPKTTIPKEMTQVVIPTDASWPRSVFTITTTTEDQQSKRLLVMTQESAHSNYQLWAVTRLFQGAKLPKFAVPRIGSQMGKPQDKGLVATPQEAVDRYADLLQSGDASKYADSFASDFFRQDLNKLSQTVQEGMERNKGTQTQTFTPVKDRIAVMRSSDGGDLVVAQINSEWTRQAGEGRDSKPASDAEKALFGDGQVTSTMKVTYVNVLAFYVPPAGSGQQIAAVGAERQPIKVEAL</sequence>
<dbReference type="Pfam" id="PF26366">
    <property type="entry name" value="DUF8094"/>
    <property type="match status" value="1"/>
</dbReference>
<evidence type="ECO:0000256" key="2">
    <source>
        <dbReference type="SAM" id="SignalP"/>
    </source>
</evidence>
<evidence type="ECO:0000256" key="1">
    <source>
        <dbReference type="SAM" id="MobiDB-lite"/>
    </source>
</evidence>
<dbReference type="OrthoDB" id="3266092at2"/>
<evidence type="ECO:0000313" key="5">
    <source>
        <dbReference type="Proteomes" id="UP000252530"/>
    </source>
</evidence>
<keyword evidence="5" id="KW-1185">Reference proteome</keyword>
<accession>A0A366K9D1</accession>
<organism evidence="4 5">
    <name type="scientific">Bifidobacterium aemilianum</name>
    <dbReference type="NCBI Taxonomy" id="2493120"/>
    <lineage>
        <taxon>Bacteria</taxon>
        <taxon>Bacillati</taxon>
        <taxon>Actinomycetota</taxon>
        <taxon>Actinomycetes</taxon>
        <taxon>Bifidobacteriales</taxon>
        <taxon>Bifidobacteriaceae</taxon>
        <taxon>Bifidobacterium</taxon>
    </lineage>
</organism>
<protein>
    <recommendedName>
        <fullName evidence="3">DUF8094 domain-containing protein</fullName>
    </recommendedName>
</protein>